<evidence type="ECO:0000256" key="2">
    <source>
        <dbReference type="ARBA" id="ARBA00023008"/>
    </source>
</evidence>
<keyword evidence="1" id="KW-0479">Metal-binding</keyword>
<reference evidence="6" key="1">
    <citation type="journal article" date="2019" name="Int. J. Syst. Evol. Microbiol.">
        <title>The Global Catalogue of Microorganisms (GCM) 10K type strain sequencing project: providing services to taxonomists for standard genome sequencing and annotation.</title>
        <authorList>
            <consortium name="The Broad Institute Genomics Platform"/>
            <consortium name="The Broad Institute Genome Sequencing Center for Infectious Disease"/>
            <person name="Wu L."/>
            <person name="Ma J."/>
        </authorList>
    </citation>
    <scope>NUCLEOTIDE SEQUENCE [LARGE SCALE GENOMIC DNA]</scope>
    <source>
        <strain evidence="6">JCM 18720</strain>
    </source>
</reference>
<evidence type="ECO:0000313" key="5">
    <source>
        <dbReference type="EMBL" id="GAA5189900.1"/>
    </source>
</evidence>
<evidence type="ECO:0000256" key="3">
    <source>
        <dbReference type="SAM" id="MobiDB-lite"/>
    </source>
</evidence>
<dbReference type="EMBL" id="BAABLF010000007">
    <property type="protein sequence ID" value="GAA5189900.1"/>
    <property type="molecule type" value="Genomic_DNA"/>
</dbReference>
<organism evidence="5 6">
    <name type="scientific">Ferrimonas gelatinilytica</name>
    <dbReference type="NCBI Taxonomy" id="1255257"/>
    <lineage>
        <taxon>Bacteria</taxon>
        <taxon>Pseudomonadati</taxon>
        <taxon>Pseudomonadota</taxon>
        <taxon>Gammaproteobacteria</taxon>
        <taxon>Alteromonadales</taxon>
        <taxon>Ferrimonadaceae</taxon>
        <taxon>Ferrimonas</taxon>
    </lineage>
</organism>
<comment type="caution">
    <text evidence="5">The sequence shown here is derived from an EMBL/GenBank/DDBJ whole genome shotgun (WGS) entry which is preliminary data.</text>
</comment>
<name>A0ABP9S310_9GAMM</name>
<feature type="chain" id="PRO_5047247220" evidence="4">
    <location>
        <begin position="21"/>
        <end position="179"/>
    </location>
</feature>
<evidence type="ECO:0000256" key="4">
    <source>
        <dbReference type="SAM" id="SignalP"/>
    </source>
</evidence>
<dbReference type="Gene3D" id="2.60.40.420">
    <property type="entry name" value="Cupredoxins - blue copper proteins"/>
    <property type="match status" value="1"/>
</dbReference>
<dbReference type="InterPro" id="IPR008972">
    <property type="entry name" value="Cupredoxin"/>
</dbReference>
<evidence type="ECO:0000313" key="6">
    <source>
        <dbReference type="Proteomes" id="UP001501600"/>
    </source>
</evidence>
<dbReference type="SUPFAM" id="SSF49503">
    <property type="entry name" value="Cupredoxins"/>
    <property type="match status" value="1"/>
</dbReference>
<accession>A0ABP9S310</accession>
<gene>
    <name evidence="5" type="ORF">GCM10025772_13330</name>
</gene>
<dbReference type="Proteomes" id="UP001501600">
    <property type="component" value="Unassembled WGS sequence"/>
</dbReference>
<evidence type="ECO:0000256" key="1">
    <source>
        <dbReference type="ARBA" id="ARBA00022723"/>
    </source>
</evidence>
<dbReference type="InterPro" id="IPR050845">
    <property type="entry name" value="Cu-binding_ET"/>
</dbReference>
<proteinExistence type="predicted"/>
<dbReference type="PANTHER" id="PTHR38439:SF3">
    <property type="entry name" value="COPPER-RESISTANT CUPROPROTEIN COPI"/>
    <property type="match status" value="1"/>
</dbReference>
<sequence>MKKIVIPGLFAALITPVAFASNCHGSSDGSAVHGDHHGMHARHHQAGSPVGRPGDANSATRTIEVHAYDSMQFKFSEPLNFVDGEVVTFVVTNHGQIAHELSIGNHAEHEKHREMMLRMAGMDHDHDDGQTLTVAPGQTGRLTWQFQSGDDLLFACNIPGHFEAGMHQAGQIAKNGRHH</sequence>
<protein>
    <submittedName>
        <fullName evidence="5">Copper-binding protein</fullName>
    </submittedName>
</protein>
<keyword evidence="6" id="KW-1185">Reference proteome</keyword>
<dbReference type="RefSeq" id="WP_345316270.1">
    <property type="nucleotide sequence ID" value="NZ_BAABLF010000007.1"/>
</dbReference>
<feature type="region of interest" description="Disordered" evidence="3">
    <location>
        <begin position="29"/>
        <end position="57"/>
    </location>
</feature>
<dbReference type="PANTHER" id="PTHR38439">
    <property type="entry name" value="AURACYANIN-B"/>
    <property type="match status" value="1"/>
</dbReference>
<keyword evidence="4" id="KW-0732">Signal</keyword>
<keyword evidence="2" id="KW-0186">Copper</keyword>
<feature type="signal peptide" evidence="4">
    <location>
        <begin position="1"/>
        <end position="20"/>
    </location>
</feature>